<proteinExistence type="inferred from homology"/>
<dbReference type="SUPFAM" id="SSF51735">
    <property type="entry name" value="NAD(P)-binding Rossmann-fold domains"/>
    <property type="match status" value="1"/>
</dbReference>
<dbReference type="Pfam" id="PF02894">
    <property type="entry name" value="GFO_IDH_MocA_C"/>
    <property type="match status" value="1"/>
</dbReference>
<dbReference type="Gene3D" id="3.40.50.720">
    <property type="entry name" value="NAD(P)-binding Rossmann-like Domain"/>
    <property type="match status" value="1"/>
</dbReference>
<evidence type="ECO:0000256" key="2">
    <source>
        <dbReference type="ARBA" id="ARBA00023002"/>
    </source>
</evidence>
<evidence type="ECO:0000259" key="4">
    <source>
        <dbReference type="Pfam" id="PF02894"/>
    </source>
</evidence>
<organism evidence="5 6">
    <name type="scientific">Yersinia pestis bv. Antiqua (strain Nepal516)</name>
    <dbReference type="NCBI Taxonomy" id="377628"/>
    <lineage>
        <taxon>Bacteria</taxon>
        <taxon>Pseudomonadati</taxon>
        <taxon>Pseudomonadota</taxon>
        <taxon>Gammaproteobacteria</taxon>
        <taxon>Enterobacterales</taxon>
        <taxon>Yersiniaceae</taxon>
        <taxon>Yersinia</taxon>
    </lineage>
</organism>
<dbReference type="InterPro" id="IPR000683">
    <property type="entry name" value="Gfo/Idh/MocA-like_OxRdtase_N"/>
</dbReference>
<sequence length="376" mass="42806">MDTLISQLEHATQPVLPKRRDYRIGIIGAGFIVEHCHLVAYQKAGFVPYGITSKEHSQNHRLAETFAIKKVYETWQDMVCDPQIDIIDIAVPPHIQLEIVRFICESNSAAKHIKGILCQKPLAMSLKDGREIVRLSQQSGIPIAVNSNMRYDPSMRALKYILENQLIGDPVIASIDMRAIPDWQAFLQKYKKLELYAMAIHHIDAFRFLFGDPVKVTAVCRTDPRTTFEHIDGITQYTFQYANGLIATSLDDVWAWPGEPCAKNNYINWRVEGSDGLAEGDFGWHRREPEYCGSTLKLASRNHPGQWIAPKWERQWFPDAFIGTMANLMCAIEENRPPEISAEDNLGTLACIEACYLSIQQERTVYLNEILLENAK</sequence>
<dbReference type="GO" id="GO:0016491">
    <property type="term" value="F:oxidoreductase activity"/>
    <property type="evidence" value="ECO:0007669"/>
    <property type="project" value="UniProtKB-KW"/>
</dbReference>
<evidence type="ECO:0000256" key="1">
    <source>
        <dbReference type="ARBA" id="ARBA00010928"/>
    </source>
</evidence>
<protein>
    <submittedName>
        <fullName evidence="5">Oxidoreductase</fullName>
    </submittedName>
</protein>
<dbReference type="GO" id="GO:0000166">
    <property type="term" value="F:nucleotide binding"/>
    <property type="evidence" value="ECO:0007669"/>
    <property type="project" value="InterPro"/>
</dbReference>
<dbReference type="PANTHER" id="PTHR43708:SF5">
    <property type="entry name" value="CONSERVED EXPRESSED OXIDOREDUCTASE (EUROFUNG)-RELATED"/>
    <property type="match status" value="1"/>
</dbReference>
<dbReference type="HOGENOM" id="CLU_023194_14_0_6"/>
<comment type="similarity">
    <text evidence="1">Belongs to the Gfo/Idh/MocA family.</text>
</comment>
<feature type="domain" description="Gfo/Idh/MocA-like oxidoreductase C-terminal" evidence="4">
    <location>
        <begin position="195"/>
        <end position="366"/>
    </location>
</feature>
<keyword evidence="2" id="KW-0560">Oxidoreductase</keyword>
<dbReference type="Gene3D" id="3.30.360.10">
    <property type="entry name" value="Dihydrodipicolinate Reductase, domain 2"/>
    <property type="match status" value="1"/>
</dbReference>
<evidence type="ECO:0000259" key="3">
    <source>
        <dbReference type="Pfam" id="PF01408"/>
    </source>
</evidence>
<dbReference type="InterPro" id="IPR036291">
    <property type="entry name" value="NAD(P)-bd_dom_sf"/>
</dbReference>
<evidence type="ECO:0000313" key="6">
    <source>
        <dbReference type="Proteomes" id="UP000008936"/>
    </source>
</evidence>
<evidence type="ECO:0000313" key="5">
    <source>
        <dbReference type="EMBL" id="ABG19879.1"/>
    </source>
</evidence>
<accession>A0A0H2YLI1</accession>
<dbReference type="PANTHER" id="PTHR43708">
    <property type="entry name" value="CONSERVED EXPRESSED OXIDOREDUCTASE (EUROFUNG)"/>
    <property type="match status" value="1"/>
</dbReference>
<dbReference type="EMBL" id="CP000305">
    <property type="protein sequence ID" value="ABG19879.1"/>
    <property type="molecule type" value="Genomic_DNA"/>
</dbReference>
<dbReference type="Pfam" id="PF01408">
    <property type="entry name" value="GFO_IDH_MocA"/>
    <property type="match status" value="1"/>
</dbReference>
<dbReference type="AlphaFoldDB" id="A0A0H2YLI1"/>
<name>A0A0H2YLI1_YERPN</name>
<dbReference type="GeneID" id="57975044"/>
<dbReference type="InterPro" id="IPR051317">
    <property type="entry name" value="Gfo/Idh/MocA_oxidoreduct"/>
</dbReference>
<reference evidence="5 6" key="1">
    <citation type="journal article" date="2006" name="J. Bacteriol.">
        <title>Complete genome sequence of Yersinia pestis strains Antiqua and Nepal516: evidence of gene reduction in an emerging pathogen.</title>
        <authorList>
            <person name="Chain P.S."/>
            <person name="Hu P."/>
            <person name="Malfatti S.A."/>
            <person name="Radnedge L."/>
            <person name="Larimer F."/>
            <person name="Vergez L.M."/>
            <person name="Worsham P."/>
            <person name="Chu M.C."/>
            <person name="Andersen G.L."/>
        </authorList>
    </citation>
    <scope>NUCLEOTIDE SEQUENCE [LARGE SCALE GENOMIC DNA]</scope>
    <source>
        <strain evidence="5 6">Nepal516</strain>
    </source>
</reference>
<feature type="domain" description="Gfo/Idh/MocA-like oxidoreductase N-terminal" evidence="3">
    <location>
        <begin position="23"/>
        <end position="146"/>
    </location>
</feature>
<dbReference type="RefSeq" id="WP_002210025.1">
    <property type="nucleotide sequence ID" value="NC_008149.1"/>
</dbReference>
<dbReference type="KEGG" id="ypn:YPN_3552"/>
<dbReference type="InterPro" id="IPR004104">
    <property type="entry name" value="Gfo/Idh/MocA-like_OxRdtase_C"/>
</dbReference>
<dbReference type="Proteomes" id="UP000008936">
    <property type="component" value="Chromosome"/>
</dbReference>
<gene>
    <name evidence="5" type="ordered locus">YPN_3552</name>
</gene>
<dbReference type="SUPFAM" id="SSF55347">
    <property type="entry name" value="Glyceraldehyde-3-phosphate dehydrogenase-like, C-terminal domain"/>
    <property type="match status" value="1"/>
</dbReference>